<evidence type="ECO:0000256" key="4">
    <source>
        <dbReference type="ARBA" id="ARBA00022833"/>
    </source>
</evidence>
<feature type="compositionally biased region" description="Low complexity" evidence="7">
    <location>
        <begin position="464"/>
        <end position="480"/>
    </location>
</feature>
<dbReference type="Gene3D" id="3.30.160.60">
    <property type="entry name" value="Classic Zinc Finger"/>
    <property type="match status" value="1"/>
</dbReference>
<feature type="region of interest" description="Disordered" evidence="7">
    <location>
        <begin position="563"/>
        <end position="588"/>
    </location>
</feature>
<dbReference type="OrthoDB" id="10255185at2759"/>
<accession>E2AZ10</accession>
<dbReference type="STRING" id="104421.E2AZ10"/>
<dbReference type="Proteomes" id="UP000000311">
    <property type="component" value="Unassembled WGS sequence"/>
</dbReference>
<evidence type="ECO:0000256" key="6">
    <source>
        <dbReference type="PROSITE-ProRule" id="PRU01371"/>
    </source>
</evidence>
<feature type="compositionally biased region" description="Polar residues" evidence="7">
    <location>
        <begin position="284"/>
        <end position="299"/>
    </location>
</feature>
<evidence type="ECO:0000313" key="10">
    <source>
        <dbReference type="Proteomes" id="UP000000311"/>
    </source>
</evidence>
<proteinExistence type="inferred from homology"/>
<dbReference type="EMBL" id="GL444048">
    <property type="protein sequence ID" value="EFN61328.1"/>
    <property type="molecule type" value="Genomic_DNA"/>
</dbReference>
<organism evidence="10">
    <name type="scientific">Camponotus floridanus</name>
    <name type="common">Florida carpenter ant</name>
    <dbReference type="NCBI Taxonomy" id="104421"/>
    <lineage>
        <taxon>Eukaryota</taxon>
        <taxon>Metazoa</taxon>
        <taxon>Ecdysozoa</taxon>
        <taxon>Arthropoda</taxon>
        <taxon>Hexapoda</taxon>
        <taxon>Insecta</taxon>
        <taxon>Pterygota</taxon>
        <taxon>Neoptera</taxon>
        <taxon>Endopterygota</taxon>
        <taxon>Hymenoptera</taxon>
        <taxon>Apocrita</taxon>
        <taxon>Aculeata</taxon>
        <taxon>Formicoidea</taxon>
        <taxon>Formicidae</taxon>
        <taxon>Formicinae</taxon>
        <taxon>Camponotus</taxon>
    </lineage>
</organism>
<dbReference type="PANTHER" id="PTHR14649">
    <property type="entry name" value="ZINC FINGER C2HC DOMAIN-CONTAINING PROTEIN 1C"/>
    <property type="match status" value="1"/>
</dbReference>
<evidence type="ECO:0000256" key="7">
    <source>
        <dbReference type="SAM" id="MobiDB-lite"/>
    </source>
</evidence>
<feature type="compositionally biased region" description="Low complexity" evidence="7">
    <location>
        <begin position="1034"/>
        <end position="1045"/>
    </location>
</feature>
<feature type="compositionally biased region" description="Basic and acidic residues" evidence="7">
    <location>
        <begin position="578"/>
        <end position="588"/>
    </location>
</feature>
<feature type="domain" description="C2HC/C3H-type" evidence="8">
    <location>
        <begin position="1886"/>
        <end position="1915"/>
    </location>
</feature>
<feature type="compositionally biased region" description="Low complexity" evidence="7">
    <location>
        <begin position="36"/>
        <end position="73"/>
    </location>
</feature>
<keyword evidence="3 6" id="KW-0863">Zinc-finger</keyword>
<feature type="region of interest" description="Disordered" evidence="7">
    <location>
        <begin position="1584"/>
        <end position="1654"/>
    </location>
</feature>
<dbReference type="PROSITE" id="PS52027">
    <property type="entry name" value="ZF_C2HC_C3H"/>
    <property type="match status" value="2"/>
</dbReference>
<evidence type="ECO:0000259" key="8">
    <source>
        <dbReference type="PROSITE" id="PS52027"/>
    </source>
</evidence>
<keyword evidence="5" id="KW-0175">Coiled coil</keyword>
<evidence type="ECO:0000313" key="9">
    <source>
        <dbReference type="EMBL" id="EFN61328.1"/>
    </source>
</evidence>
<comment type="similarity">
    <text evidence="1">Belongs to the ZC2HC1 family.</text>
</comment>
<dbReference type="InterPro" id="IPR026104">
    <property type="entry name" value="ZNF_C2HC_dom_1C"/>
</dbReference>
<dbReference type="InterPro" id="IPR049899">
    <property type="entry name" value="Znf_C2HC_C3H"/>
</dbReference>
<feature type="region of interest" description="Disordered" evidence="7">
    <location>
        <begin position="1701"/>
        <end position="1772"/>
    </location>
</feature>
<feature type="compositionally biased region" description="Polar residues" evidence="7">
    <location>
        <begin position="663"/>
        <end position="687"/>
    </location>
</feature>
<feature type="region of interest" description="Disordered" evidence="7">
    <location>
        <begin position="462"/>
        <end position="488"/>
    </location>
</feature>
<keyword evidence="10" id="KW-1185">Reference proteome</keyword>
<dbReference type="OMA" id="KFFCKES"/>
<sequence>MPKLKANYPEMQARFQQKQLQEKEQKLLQLYDQQQQRAYQVVQRGSAGSNSSNHGGSTATRTTATTTTHTTSTSQGGKVRQMFDERRQTTVKGIDRSYPLEPLENKSRKQTNSLATQRNGNSMVNRQSVNVKRITRADVNSNVNGGKPVVSYHEEMRAKPVVSYHEEIMRESFGPSVIGRRHDDEDEFVENRVATFANGYRHEADNEQEEVIDRETVENNRMMAKIHLMGFDESLKHHVRNDLENEEFPDDLMVDVPDRLPRRNVTKKLSQAEARLERFKNANAKRSNMSKQLTSTSNVIKKRSEQTTKSNSSKSPPFFLNESEQSSQVSRTTSESKSPIWDIGISLKQSTSPQYLLRESKRSGTAMSSDQEIEAIKIDRGILKKRSTINFDKNLQTSLDRKTSFKSPSYEREILKKRNTSPQFFCKESERSGTTMSIDRKSYSSESPLFYQETLSKQSKSPHFFFSESEQSRTTSESKSPLWEREISSRRSTSPLRYEFKRSETAMSTDREITGSKSSEWNKEILTKLGTTDEKFRILDTSLNRKTSKSPLYEGEILKKRSISPRSERSGTTMSIVDKSRSPSYDREVTIKRSASPRFFCKESERSGTTMSIDSIVDKSRSPSYDREVTIKRSASPRFFCKESERSGTTMSIDHKIKKPKSPSYNQKILKQSTTPQLSSRKSQQRSAAIVSIDRKYDGSKSSGKIREKREKRTASPQFFCKESEKSATTMLIEPKSSSTDSTKNILKQRGYTPDIFYKQSIKPLSSINKINSSQDRIRNPSIIKHEAKKALKKNGISSIVTESRRSSKISETSATSTSSIVSLKYGLEFDNILQSAGLVSKFMKSQNGKQHKIHQSSPKHIKSGSALIAKHNQSRNRCKTSSSFQKAISSSTENRKRTIPELPRKSITPTEVDMEIQEIIMTDHRIERDKLQKTVSPISRRQIDGTYTKSISDKTKFKTSVTYPVRKTQKQRASILKSNVFKSKEDSFRRSKKSKNYRDSEESTISLSKLDCSPVNKTSRHITRPKEDENLVSKTKTSQTQEQTWNKSVRNQTERIAFRSTKSENRQYTIPRSLKQTRDRSMETRSSKASPDFSGERKYFDDIVPHLCDSKEQSGGTRAELDQLRSLHSTRLQDTLKEKNLSAPEYNRKRIENEKENVDEVDAGIENKKYQTIIGIALNEEIKDYRNIPRPNSTDQSIDKDIILREKRATISNTLKATKKECGSQHVKSKILPRVPSLRKTVKISLGADTSKILPSQRVTSHKNFTSKFLTNTIKDHKNGNVFIAKKSANLFNKTNVKRIEKSEDTAREFSKIIMQRENESKKNVERMDSVESALKRFDSIGAEFEPLGPTSFQASPEISLQTMDMQTKSSIKQTSEGSTLISFPEVIDNMVLKSTPKSSVDKDFKNYLNKSNLKISGKRICSMKRLEKRIENTIHSKKSTQTRSPICKRRLFESDSEKESQELNYAKARKKENYSSVSFRFHKDKAISKVKSFKDREDAKESKRLQEMPMLSVKPLRSIEDIRKSIDNEQNKIVIAKESRSAIANRRSVSRQDVDARRSVSATDAAKNVFLGDNPARLTKAKSCVSRITKSPSPDSATRKHHETNARATRGSVPSSPSKSPDIASKYASIEPKNQEAKPLRKSAVTKGVDSTGSKAATIEVVDTIDGVALQNGSLHESTTKKSDAFIIDDQFAKEGDIVSKKSPIKKSSSNKQQRASSASDRPISVSSNSSVSLTHGQVSGTKNKMTTRAKTPASGGPQAKGSFSPRSSETSADNLVACKTCERTFAKDRIGYHEKICVKVVNMKRKKFDAMTFRIKGTELEPFAKKGLTKKQETKKPQVKSDWRRKHEDFINTIRSAKQLQAHMAAGGNLKDFPPPPPSDTSDYIQCPHCNRKFNQAAAERHIPKCETMLHNKPAHLRASRPRR</sequence>
<reference evidence="9 10" key="1">
    <citation type="journal article" date="2010" name="Science">
        <title>Genomic comparison of the ants Camponotus floridanus and Harpegnathos saltator.</title>
        <authorList>
            <person name="Bonasio R."/>
            <person name="Zhang G."/>
            <person name="Ye C."/>
            <person name="Mutti N.S."/>
            <person name="Fang X."/>
            <person name="Qin N."/>
            <person name="Donahue G."/>
            <person name="Yang P."/>
            <person name="Li Q."/>
            <person name="Li C."/>
            <person name="Zhang P."/>
            <person name="Huang Z."/>
            <person name="Berger S.L."/>
            <person name="Reinberg D."/>
            <person name="Wang J."/>
            <person name="Liebig J."/>
        </authorList>
    </citation>
    <scope>NUCLEOTIDE SEQUENCE [LARGE SCALE GENOMIC DNA]</scope>
    <source>
        <strain evidence="10">C129</strain>
    </source>
</reference>
<gene>
    <name evidence="9" type="ORF">EAG_01296</name>
</gene>
<feature type="region of interest" description="Disordered" evidence="7">
    <location>
        <begin position="874"/>
        <end position="899"/>
    </location>
</feature>
<feature type="region of interest" description="Disordered" evidence="7">
    <location>
        <begin position="642"/>
        <end position="721"/>
    </location>
</feature>
<feature type="compositionally biased region" description="Polar residues" evidence="7">
    <location>
        <begin position="880"/>
        <end position="893"/>
    </location>
</feature>
<feature type="compositionally biased region" description="Polar residues" evidence="7">
    <location>
        <begin position="322"/>
        <end position="335"/>
    </location>
</feature>
<feature type="compositionally biased region" description="Basic and acidic residues" evidence="7">
    <location>
        <begin position="1077"/>
        <end position="1087"/>
    </location>
</feature>
<dbReference type="InParanoid" id="E2AZ10"/>
<feature type="region of interest" description="Disordered" evidence="7">
    <location>
        <begin position="279"/>
        <end position="335"/>
    </location>
</feature>
<evidence type="ECO:0000256" key="2">
    <source>
        <dbReference type="ARBA" id="ARBA00022723"/>
    </source>
</evidence>
<feature type="region of interest" description="Disordered" evidence="7">
    <location>
        <begin position="1065"/>
        <end position="1097"/>
    </location>
</feature>
<feature type="compositionally biased region" description="Polar residues" evidence="7">
    <location>
        <begin position="110"/>
        <end position="122"/>
    </location>
</feature>
<evidence type="ECO:0000256" key="3">
    <source>
        <dbReference type="ARBA" id="ARBA00022771"/>
    </source>
</evidence>
<protein>
    <submittedName>
        <fullName evidence="9">UPF0418 protein FAM164C</fullName>
    </submittedName>
</protein>
<feature type="domain" description="C2HC/C3H-type" evidence="8">
    <location>
        <begin position="1777"/>
        <end position="1806"/>
    </location>
</feature>
<feature type="compositionally biased region" description="Polar residues" evidence="7">
    <location>
        <begin position="1736"/>
        <end position="1752"/>
    </location>
</feature>
<dbReference type="Pfam" id="PF13913">
    <property type="entry name" value="zf-C2HC_2"/>
    <property type="match status" value="2"/>
</dbReference>
<feature type="region of interest" description="Disordered" evidence="7">
    <location>
        <begin position="36"/>
        <end position="122"/>
    </location>
</feature>
<keyword evidence="4" id="KW-0862">Zinc</keyword>
<evidence type="ECO:0000256" key="1">
    <source>
        <dbReference type="ARBA" id="ARBA00010843"/>
    </source>
</evidence>
<feature type="compositionally biased region" description="Polar residues" evidence="7">
    <location>
        <begin position="1588"/>
        <end position="1598"/>
    </location>
</feature>
<feature type="region of interest" description="Disordered" evidence="7">
    <location>
        <begin position="984"/>
        <end position="1049"/>
    </location>
</feature>
<dbReference type="GO" id="GO:0008270">
    <property type="term" value="F:zinc ion binding"/>
    <property type="evidence" value="ECO:0007669"/>
    <property type="project" value="UniProtKB-KW"/>
</dbReference>
<keyword evidence="2" id="KW-0479">Metal-binding</keyword>
<dbReference type="PANTHER" id="PTHR14649:SF1">
    <property type="entry name" value="ZINC FINGER C2HC DOMAIN-CONTAINING PROTEIN 1C"/>
    <property type="match status" value="1"/>
</dbReference>
<evidence type="ECO:0000256" key="5">
    <source>
        <dbReference type="ARBA" id="ARBA00023054"/>
    </source>
</evidence>
<feature type="compositionally biased region" description="Basic and acidic residues" evidence="7">
    <location>
        <begin position="693"/>
        <end position="714"/>
    </location>
</feature>
<name>E2AZ10_CAMFO</name>